<proteinExistence type="predicted"/>
<feature type="region of interest" description="Disordered" evidence="1">
    <location>
        <begin position="136"/>
        <end position="155"/>
    </location>
</feature>
<dbReference type="AlphaFoldDB" id="A0A4P7NX22"/>
<dbReference type="Proteomes" id="UP000294847">
    <property type="component" value="Chromosome 7"/>
</dbReference>
<name>A0A4P7NX22_PYROR</name>
<evidence type="ECO:0000313" key="3">
    <source>
        <dbReference type="EMBL" id="QBZ66456.1"/>
    </source>
</evidence>
<protein>
    <submittedName>
        <fullName evidence="3">Uncharacterized protein</fullName>
    </submittedName>
</protein>
<accession>A0A4P7NX22</accession>
<evidence type="ECO:0000256" key="1">
    <source>
        <dbReference type="SAM" id="MobiDB-lite"/>
    </source>
</evidence>
<keyword evidence="2" id="KW-0732">Signal</keyword>
<evidence type="ECO:0000256" key="2">
    <source>
        <dbReference type="SAM" id="SignalP"/>
    </source>
</evidence>
<feature type="signal peptide" evidence="2">
    <location>
        <begin position="1"/>
        <end position="22"/>
    </location>
</feature>
<gene>
    <name evidence="3" type="ORF">PoMZ_13433</name>
</gene>
<feature type="chain" id="PRO_5020777604" evidence="2">
    <location>
        <begin position="23"/>
        <end position="155"/>
    </location>
</feature>
<evidence type="ECO:0000313" key="4">
    <source>
        <dbReference type="Proteomes" id="UP000294847"/>
    </source>
</evidence>
<sequence length="155" mass="17506">MPLPFPAFGLLLLSLLFCNVVAFTGPPKSIPVATKADPGLIEYYNGFNPKAALRMRQETIGINLDAGALAARWEKQNPQAIFYMYHFDSTDETAYAEMVSYVNHIDRWTEIDHDFQQFTLHVHIPWTSIKAHTKFVPGQQPETTENPAWVPKGGE</sequence>
<reference evidence="3 4" key="1">
    <citation type="journal article" date="2019" name="Mol. Biol. Evol.">
        <title>Blast fungal genomes show frequent chromosomal changes, gene gains and losses, and effector gene turnover.</title>
        <authorList>
            <person name="Gomez Luciano L.B."/>
            <person name="Jason Tsai I."/>
            <person name="Chuma I."/>
            <person name="Tosa Y."/>
            <person name="Chen Y.H."/>
            <person name="Li J.Y."/>
            <person name="Li M.Y."/>
            <person name="Jade Lu M.Y."/>
            <person name="Nakayashiki H."/>
            <person name="Li W.H."/>
        </authorList>
    </citation>
    <scope>NUCLEOTIDE SEQUENCE [LARGE SCALE GENOMIC DNA]</scope>
    <source>
        <strain evidence="3">MZ5-1-6</strain>
    </source>
</reference>
<dbReference type="EMBL" id="CP034210">
    <property type="protein sequence ID" value="QBZ66456.1"/>
    <property type="molecule type" value="Genomic_DNA"/>
</dbReference>
<organism evidence="3 4">
    <name type="scientific">Pyricularia oryzae</name>
    <name type="common">Rice blast fungus</name>
    <name type="synonym">Magnaporthe oryzae</name>
    <dbReference type="NCBI Taxonomy" id="318829"/>
    <lineage>
        <taxon>Eukaryota</taxon>
        <taxon>Fungi</taxon>
        <taxon>Dikarya</taxon>
        <taxon>Ascomycota</taxon>
        <taxon>Pezizomycotina</taxon>
        <taxon>Sordariomycetes</taxon>
        <taxon>Sordariomycetidae</taxon>
        <taxon>Magnaporthales</taxon>
        <taxon>Pyriculariaceae</taxon>
        <taxon>Pyricularia</taxon>
    </lineage>
</organism>